<dbReference type="InterPro" id="IPR011539">
    <property type="entry name" value="RHD_DNA_bind_dom"/>
</dbReference>
<dbReference type="EMBL" id="OC915637">
    <property type="protein sequence ID" value="CAD7641288.1"/>
    <property type="molecule type" value="Genomic_DNA"/>
</dbReference>
<gene>
    <name evidence="8" type="ORF">ONB1V03_LOCUS3020</name>
</gene>
<dbReference type="OrthoDB" id="5346094at2759"/>
<evidence type="ECO:0000313" key="9">
    <source>
        <dbReference type="Proteomes" id="UP000728032"/>
    </source>
</evidence>
<evidence type="ECO:0000256" key="1">
    <source>
        <dbReference type="ARBA" id="ARBA00004123"/>
    </source>
</evidence>
<dbReference type="PANTHER" id="PTHR12533:SF7">
    <property type="entry name" value="NFAT NUCLEAR FACTOR, ISOFORM B"/>
    <property type="match status" value="1"/>
</dbReference>
<dbReference type="Gene3D" id="2.60.40.340">
    <property type="entry name" value="Rel homology domain (RHD), DNA-binding domain"/>
    <property type="match status" value="1"/>
</dbReference>
<dbReference type="InterPro" id="IPR008967">
    <property type="entry name" value="p53-like_TF_DNA-bd_sf"/>
</dbReference>
<dbReference type="InterPro" id="IPR037059">
    <property type="entry name" value="RHD_DNA_bind_dom_sf"/>
</dbReference>
<dbReference type="SUPFAM" id="SSF49417">
    <property type="entry name" value="p53-like transcription factors"/>
    <property type="match status" value="1"/>
</dbReference>
<evidence type="ECO:0000256" key="4">
    <source>
        <dbReference type="ARBA" id="ARBA00023125"/>
    </source>
</evidence>
<evidence type="ECO:0000256" key="6">
    <source>
        <dbReference type="ARBA" id="ARBA00023242"/>
    </source>
</evidence>
<name>A0A7R9LGI2_9ACAR</name>
<dbReference type="InterPro" id="IPR008366">
    <property type="entry name" value="NFAT"/>
</dbReference>
<keyword evidence="5" id="KW-0804">Transcription</keyword>
<evidence type="ECO:0000256" key="3">
    <source>
        <dbReference type="ARBA" id="ARBA00023015"/>
    </source>
</evidence>
<keyword evidence="9" id="KW-1185">Reference proteome</keyword>
<accession>A0A7R9LGI2</accession>
<dbReference type="PANTHER" id="PTHR12533">
    <property type="entry name" value="NFAT"/>
    <property type="match status" value="1"/>
</dbReference>
<dbReference type="Pfam" id="PF16179">
    <property type="entry name" value="RHD_dimer"/>
    <property type="match status" value="1"/>
</dbReference>
<dbReference type="GO" id="GO:0000981">
    <property type="term" value="F:DNA-binding transcription factor activity, RNA polymerase II-specific"/>
    <property type="evidence" value="ECO:0007669"/>
    <property type="project" value="TreeGrafter"/>
</dbReference>
<evidence type="ECO:0000256" key="5">
    <source>
        <dbReference type="ARBA" id="ARBA00023163"/>
    </source>
</evidence>
<keyword evidence="4" id="KW-0238">DNA-binding</keyword>
<evidence type="ECO:0000259" key="7">
    <source>
        <dbReference type="PROSITE" id="PS50254"/>
    </source>
</evidence>
<reference evidence="8" key="1">
    <citation type="submission" date="2020-11" db="EMBL/GenBank/DDBJ databases">
        <authorList>
            <person name="Tran Van P."/>
        </authorList>
    </citation>
    <scope>NUCLEOTIDE SEQUENCE</scope>
</reference>
<evidence type="ECO:0000256" key="2">
    <source>
        <dbReference type="ARBA" id="ARBA00022553"/>
    </source>
</evidence>
<keyword evidence="2" id="KW-0597">Phosphoprotein</keyword>
<dbReference type="GO" id="GO:0005667">
    <property type="term" value="C:transcription regulator complex"/>
    <property type="evidence" value="ECO:0007669"/>
    <property type="project" value="TreeGrafter"/>
</dbReference>
<keyword evidence="3" id="KW-0805">Transcription regulation</keyword>
<dbReference type="Pfam" id="PF00554">
    <property type="entry name" value="RHD_DNA_bind"/>
    <property type="match status" value="1"/>
</dbReference>
<dbReference type="PROSITE" id="PS50254">
    <property type="entry name" value="REL_2"/>
    <property type="match status" value="1"/>
</dbReference>
<dbReference type="Proteomes" id="UP000728032">
    <property type="component" value="Unassembled WGS sequence"/>
</dbReference>
<dbReference type="Gene3D" id="2.60.40.10">
    <property type="entry name" value="Immunoglobulins"/>
    <property type="match status" value="1"/>
</dbReference>
<comment type="subcellular location">
    <subcellularLocation>
        <location evidence="1">Nucleus</location>
    </subcellularLocation>
</comment>
<sequence>MLCSTSLILITIPNRSGKRKHPFDTNTDHRLGSSGADVDDDSGFCGSNLSSSVHKMVRFDDEMLLLKALMKEVNHEVIESNASQSLTTKGVMKANNHLYSSRSKNGKYELKILSQPEEQHRARYLTEGSRGAIKDKSGLSHPVVKLCGYTKSNVKIQCFIGHDKQLGSSHLFYQASKISGKNSTRCTTKRVDGTTLIVMEANPHNDMQVTVDCVGILKERNVDVEQKLTNFKNRNDGDNCGAVPTKKRSTRCRLVFRAQIPETNEILQVCDSKGGQELFIIGKNFLKDAKVVWKGKDWTKVVEPDKEYLHPTHMVSVIPSYDGPELNTQNSIEVSLSVKSGGKYSDAQRFTFIISEKAVNSDEKVNQI</sequence>
<organism evidence="8">
    <name type="scientific">Oppiella nova</name>
    <dbReference type="NCBI Taxonomy" id="334625"/>
    <lineage>
        <taxon>Eukaryota</taxon>
        <taxon>Metazoa</taxon>
        <taxon>Ecdysozoa</taxon>
        <taxon>Arthropoda</taxon>
        <taxon>Chelicerata</taxon>
        <taxon>Arachnida</taxon>
        <taxon>Acari</taxon>
        <taxon>Acariformes</taxon>
        <taxon>Sarcoptiformes</taxon>
        <taxon>Oribatida</taxon>
        <taxon>Brachypylina</taxon>
        <taxon>Oppioidea</taxon>
        <taxon>Oppiidae</taxon>
        <taxon>Oppiella</taxon>
    </lineage>
</organism>
<proteinExistence type="predicted"/>
<feature type="domain" description="RHD" evidence="7">
    <location>
        <begin position="102"/>
        <end position="275"/>
    </location>
</feature>
<keyword evidence="6" id="KW-0539">Nucleus</keyword>
<dbReference type="AlphaFoldDB" id="A0A7R9LGI2"/>
<dbReference type="GO" id="GO:0005634">
    <property type="term" value="C:nucleus"/>
    <property type="evidence" value="ECO:0007669"/>
    <property type="project" value="UniProtKB-SubCell"/>
</dbReference>
<dbReference type="EMBL" id="CAJPVJ010000812">
    <property type="protein sequence ID" value="CAG2163445.1"/>
    <property type="molecule type" value="Genomic_DNA"/>
</dbReference>
<dbReference type="GO" id="GO:0000978">
    <property type="term" value="F:RNA polymerase II cis-regulatory region sequence-specific DNA binding"/>
    <property type="evidence" value="ECO:0007669"/>
    <property type="project" value="TreeGrafter"/>
</dbReference>
<dbReference type="InterPro" id="IPR032397">
    <property type="entry name" value="RHD_dimer"/>
</dbReference>
<protein>
    <recommendedName>
        <fullName evidence="7">RHD domain-containing protein</fullName>
    </recommendedName>
</protein>
<dbReference type="SUPFAM" id="SSF81296">
    <property type="entry name" value="E set domains"/>
    <property type="match status" value="1"/>
</dbReference>
<dbReference type="InterPro" id="IPR014756">
    <property type="entry name" value="Ig_E-set"/>
</dbReference>
<evidence type="ECO:0000313" key="8">
    <source>
        <dbReference type="EMBL" id="CAD7641288.1"/>
    </source>
</evidence>
<dbReference type="InterPro" id="IPR013783">
    <property type="entry name" value="Ig-like_fold"/>
</dbReference>